<gene>
    <name evidence="2" type="primary">yidD</name>
    <name evidence="2" type="ORF">LS65_004900</name>
</gene>
<keyword evidence="3" id="KW-1185">Reference proteome</keyword>
<name>A0A4U8TPA5_9HELI</name>
<evidence type="ECO:0000256" key="1">
    <source>
        <dbReference type="HAMAP-Rule" id="MF_00386"/>
    </source>
</evidence>
<keyword evidence="1" id="KW-0472">Membrane</keyword>
<proteinExistence type="inferred from homology"/>
<dbReference type="Pfam" id="PF01809">
    <property type="entry name" value="YidD"/>
    <property type="match status" value="1"/>
</dbReference>
<keyword evidence="1" id="KW-1003">Cell membrane</keyword>
<dbReference type="EMBL" id="JRMQ02000005">
    <property type="protein sequence ID" value="TLE01906.1"/>
    <property type="molecule type" value="Genomic_DNA"/>
</dbReference>
<dbReference type="HAMAP" id="MF_00386">
    <property type="entry name" value="UPF0161_YidD"/>
    <property type="match status" value="1"/>
</dbReference>
<dbReference type="SMART" id="SM01234">
    <property type="entry name" value="Haemolytic"/>
    <property type="match status" value="1"/>
</dbReference>
<comment type="subcellular location">
    <subcellularLocation>
        <location evidence="1">Cell membrane</location>
        <topology evidence="1">Peripheral membrane protein</topology>
        <orientation evidence="1">Cytoplasmic side</orientation>
    </subcellularLocation>
</comment>
<sequence>MYRVRWICILCVRFYQKYFSPLTIGACRYYPSCSEYTLWLLMFDNPFYALGKSFMRILRCNQLFAGGIAYPQAKILFKNIVFVPKKVKYWFVPTTNTSFLDIINAFNQTYIVRVYIIKSLF</sequence>
<dbReference type="PANTHER" id="PTHR33383">
    <property type="entry name" value="MEMBRANE PROTEIN INSERTION EFFICIENCY FACTOR-RELATED"/>
    <property type="match status" value="1"/>
</dbReference>
<reference evidence="2 3" key="1">
    <citation type="journal article" date="2014" name="Genome Announc.">
        <title>Draft genome sequences of eight enterohepatic helicobacter species isolated from both laboratory and wild rodents.</title>
        <authorList>
            <person name="Sheh A."/>
            <person name="Shen Z."/>
            <person name="Fox J.G."/>
        </authorList>
    </citation>
    <scope>NUCLEOTIDE SEQUENCE [LARGE SCALE GENOMIC DNA]</scope>
    <source>
        <strain evidence="2 3">MIT 01-6451</strain>
    </source>
</reference>
<organism evidence="2 3">
    <name type="scientific">Helicobacter japonicus</name>
    <dbReference type="NCBI Taxonomy" id="425400"/>
    <lineage>
        <taxon>Bacteria</taxon>
        <taxon>Pseudomonadati</taxon>
        <taxon>Campylobacterota</taxon>
        <taxon>Epsilonproteobacteria</taxon>
        <taxon>Campylobacterales</taxon>
        <taxon>Helicobacteraceae</taxon>
        <taxon>Helicobacter</taxon>
    </lineage>
</organism>
<dbReference type="GeneID" id="82322069"/>
<dbReference type="NCBIfam" id="TIGR00278">
    <property type="entry name" value="membrane protein insertion efficiency factor YidD"/>
    <property type="match status" value="1"/>
</dbReference>
<dbReference type="GO" id="GO:0005886">
    <property type="term" value="C:plasma membrane"/>
    <property type="evidence" value="ECO:0007669"/>
    <property type="project" value="UniProtKB-SubCell"/>
</dbReference>
<dbReference type="InterPro" id="IPR002696">
    <property type="entry name" value="Membr_insert_effic_factor_YidD"/>
</dbReference>
<protein>
    <recommendedName>
        <fullName evidence="1">Putative membrane protein insertion efficiency factor</fullName>
    </recommendedName>
</protein>
<evidence type="ECO:0000313" key="2">
    <source>
        <dbReference type="EMBL" id="TLE01906.1"/>
    </source>
</evidence>
<dbReference type="RefSeq" id="WP_084707882.1">
    <property type="nucleotide sequence ID" value="NZ_CAJUDB010000003.1"/>
</dbReference>
<dbReference type="OrthoDB" id="9801753at2"/>
<accession>A0A4U8TPA5</accession>
<evidence type="ECO:0000313" key="3">
    <source>
        <dbReference type="Proteomes" id="UP000029707"/>
    </source>
</evidence>
<dbReference type="AlphaFoldDB" id="A0A4U8TPA5"/>
<dbReference type="PANTHER" id="PTHR33383:SF1">
    <property type="entry name" value="MEMBRANE PROTEIN INSERTION EFFICIENCY FACTOR-RELATED"/>
    <property type="match status" value="1"/>
</dbReference>
<comment type="function">
    <text evidence="1">Could be involved in insertion of integral membrane proteins into the membrane.</text>
</comment>
<dbReference type="Proteomes" id="UP000029707">
    <property type="component" value="Unassembled WGS sequence"/>
</dbReference>
<comment type="caution">
    <text evidence="2">The sequence shown here is derived from an EMBL/GenBank/DDBJ whole genome shotgun (WGS) entry which is preliminary data.</text>
</comment>
<comment type="similarity">
    <text evidence="1">Belongs to the UPF0161 family.</text>
</comment>